<sequence length="210" mass="22723">MKKSMFGREEQRFGIRKYSVGVASVLIASVLVMGGGQTVSADDVVSADTISTELVTDVQEESENLSAISESNVQADVTTEDENTEAVTSDEADEQAVSQVANENQPEETADVAKEEQVEGSNATETSEARKVESNENEIININVAQASKNVQTNQACVFEESKIPITANSLPNQGYYTYTKQMEVKNTPEATAPVAFYANAGDRIFTTKF</sequence>
<feature type="compositionally biased region" description="Acidic residues" evidence="2">
    <location>
        <begin position="78"/>
        <end position="94"/>
    </location>
</feature>
<name>A0A380K721_9STRE</name>
<dbReference type="InterPro" id="IPR003646">
    <property type="entry name" value="SH3-like_bac-type"/>
</dbReference>
<evidence type="ECO:0000313" key="6">
    <source>
        <dbReference type="Proteomes" id="UP000254510"/>
    </source>
</evidence>
<dbReference type="Pfam" id="PF08460">
    <property type="entry name" value="SH3_5"/>
    <property type="match status" value="1"/>
</dbReference>
<feature type="domain" description="SH3b" evidence="4">
    <location>
        <begin position="170"/>
        <end position="206"/>
    </location>
</feature>
<reference evidence="5 6" key="1">
    <citation type="submission" date="2018-06" db="EMBL/GenBank/DDBJ databases">
        <authorList>
            <consortium name="Pathogen Informatics"/>
            <person name="Doyle S."/>
        </authorList>
    </citation>
    <scope>NUCLEOTIDE SEQUENCE [LARGE SCALE GENOMIC DNA]</scope>
    <source>
        <strain evidence="5 6">NCTC13767</strain>
    </source>
</reference>
<feature type="domain" description="YSIRK Gram-positive signal peptide" evidence="3">
    <location>
        <begin position="10"/>
        <end position="33"/>
    </location>
</feature>
<dbReference type="AlphaFoldDB" id="A0A380K721"/>
<dbReference type="Pfam" id="PF04650">
    <property type="entry name" value="YSIRK_signal"/>
    <property type="match status" value="1"/>
</dbReference>
<organism evidence="5 6">
    <name type="scientific">Streptococcus gallolyticus</name>
    <dbReference type="NCBI Taxonomy" id="315405"/>
    <lineage>
        <taxon>Bacteria</taxon>
        <taxon>Bacillati</taxon>
        <taxon>Bacillota</taxon>
        <taxon>Bacilli</taxon>
        <taxon>Lactobacillales</taxon>
        <taxon>Streptococcaceae</taxon>
        <taxon>Streptococcus</taxon>
    </lineage>
</organism>
<evidence type="ECO:0000256" key="1">
    <source>
        <dbReference type="ARBA" id="ARBA00022729"/>
    </source>
</evidence>
<evidence type="ECO:0000259" key="3">
    <source>
        <dbReference type="Pfam" id="PF04650"/>
    </source>
</evidence>
<dbReference type="EC" id="3.1.1.3" evidence="5"/>
<dbReference type="Proteomes" id="UP000254510">
    <property type="component" value="Unassembled WGS sequence"/>
</dbReference>
<accession>A0A380K721</accession>
<dbReference type="GO" id="GO:0004806">
    <property type="term" value="F:triacylglycerol lipase activity"/>
    <property type="evidence" value="ECO:0007669"/>
    <property type="project" value="UniProtKB-EC"/>
</dbReference>
<evidence type="ECO:0000259" key="4">
    <source>
        <dbReference type="Pfam" id="PF08460"/>
    </source>
</evidence>
<dbReference type="NCBIfam" id="TIGR01168">
    <property type="entry name" value="YSIRK_signal"/>
    <property type="match status" value="1"/>
</dbReference>
<feature type="region of interest" description="Disordered" evidence="2">
    <location>
        <begin position="57"/>
        <end position="133"/>
    </location>
</feature>
<gene>
    <name evidence="5" type="primary">lipA</name>
    <name evidence="5" type="ORF">NCTC13767_01629</name>
</gene>
<keyword evidence="1" id="KW-0732">Signal</keyword>
<evidence type="ECO:0000313" key="5">
    <source>
        <dbReference type="EMBL" id="SUN59867.1"/>
    </source>
</evidence>
<keyword evidence="5" id="KW-0378">Hydrolase</keyword>
<evidence type="ECO:0000256" key="2">
    <source>
        <dbReference type="SAM" id="MobiDB-lite"/>
    </source>
</evidence>
<feature type="compositionally biased region" description="Polar residues" evidence="2">
    <location>
        <begin position="64"/>
        <end position="77"/>
    </location>
</feature>
<dbReference type="EMBL" id="UHFM01000006">
    <property type="protein sequence ID" value="SUN59867.1"/>
    <property type="molecule type" value="Genomic_DNA"/>
</dbReference>
<dbReference type="InterPro" id="IPR005877">
    <property type="entry name" value="YSIRK_signal_dom"/>
</dbReference>
<protein>
    <submittedName>
        <fullName evidence="5">Cell wall choline binding protein</fullName>
        <ecNumber evidence="5">3.1.1.3</ecNumber>
    </submittedName>
</protein>
<proteinExistence type="predicted"/>